<organism evidence="2 3">
    <name type="scientific">Oedothorax gibbosus</name>
    <dbReference type="NCBI Taxonomy" id="931172"/>
    <lineage>
        <taxon>Eukaryota</taxon>
        <taxon>Metazoa</taxon>
        <taxon>Ecdysozoa</taxon>
        <taxon>Arthropoda</taxon>
        <taxon>Chelicerata</taxon>
        <taxon>Arachnida</taxon>
        <taxon>Araneae</taxon>
        <taxon>Araneomorphae</taxon>
        <taxon>Entelegynae</taxon>
        <taxon>Araneoidea</taxon>
        <taxon>Linyphiidae</taxon>
        <taxon>Erigoninae</taxon>
        <taxon>Oedothorax</taxon>
    </lineage>
</organism>
<protein>
    <submittedName>
        <fullName evidence="2">Uncharacterized protein</fullName>
    </submittedName>
</protein>
<gene>
    <name evidence="2" type="ORF">JTE90_009853</name>
</gene>
<feature type="region of interest" description="Disordered" evidence="1">
    <location>
        <begin position="39"/>
        <end position="61"/>
    </location>
</feature>
<dbReference type="AlphaFoldDB" id="A0AAV6TGX0"/>
<accession>A0AAV6TGX0</accession>
<evidence type="ECO:0000313" key="2">
    <source>
        <dbReference type="EMBL" id="KAG8170871.1"/>
    </source>
</evidence>
<dbReference type="Proteomes" id="UP000827092">
    <property type="component" value="Unassembled WGS sequence"/>
</dbReference>
<evidence type="ECO:0000256" key="1">
    <source>
        <dbReference type="SAM" id="MobiDB-lite"/>
    </source>
</evidence>
<feature type="non-terminal residue" evidence="2">
    <location>
        <position position="61"/>
    </location>
</feature>
<reference evidence="2 3" key="1">
    <citation type="journal article" date="2022" name="Nat. Ecol. Evol.">
        <title>A masculinizing supergene underlies an exaggerated male reproductive morph in a spider.</title>
        <authorList>
            <person name="Hendrickx F."/>
            <person name="De Corte Z."/>
            <person name="Sonet G."/>
            <person name="Van Belleghem S.M."/>
            <person name="Kostlbacher S."/>
            <person name="Vangestel C."/>
        </authorList>
    </citation>
    <scope>NUCLEOTIDE SEQUENCE [LARGE SCALE GENOMIC DNA]</scope>
    <source>
        <strain evidence="2">W744_W776</strain>
    </source>
</reference>
<dbReference type="EMBL" id="JAFNEN010004735">
    <property type="protein sequence ID" value="KAG8170871.1"/>
    <property type="molecule type" value="Genomic_DNA"/>
</dbReference>
<proteinExistence type="predicted"/>
<name>A0AAV6TGX0_9ARAC</name>
<evidence type="ECO:0000313" key="3">
    <source>
        <dbReference type="Proteomes" id="UP000827092"/>
    </source>
</evidence>
<sequence length="61" mass="6814">MVKTMPGQDEARGNLVESVAVLTFKSIVDRVQRRKRLIEPSSSGPEVFPQDSWRPLNSVSS</sequence>
<keyword evidence="3" id="KW-1185">Reference proteome</keyword>
<comment type="caution">
    <text evidence="2">The sequence shown here is derived from an EMBL/GenBank/DDBJ whole genome shotgun (WGS) entry which is preliminary data.</text>
</comment>